<evidence type="ECO:0000313" key="2">
    <source>
        <dbReference type="Proteomes" id="UP000095401"/>
    </source>
</evidence>
<organism evidence="1 2">
    <name type="scientific">Acidihalobacter yilgarnensis</name>
    <dbReference type="NCBI Taxonomy" id="2819280"/>
    <lineage>
        <taxon>Bacteria</taxon>
        <taxon>Pseudomonadati</taxon>
        <taxon>Pseudomonadota</taxon>
        <taxon>Gammaproteobacteria</taxon>
        <taxon>Chromatiales</taxon>
        <taxon>Ectothiorhodospiraceae</taxon>
        <taxon>Acidihalobacter</taxon>
    </lineage>
</organism>
<evidence type="ECO:0000313" key="1">
    <source>
        <dbReference type="EMBL" id="AOU98253.1"/>
    </source>
</evidence>
<proteinExistence type="predicted"/>
<accession>A0A1D8IP78</accession>
<keyword evidence="2" id="KW-1185">Reference proteome</keyword>
<gene>
    <name evidence="1" type="ORF">BI364_10035</name>
</gene>
<dbReference type="KEGG" id="aprs:BI364_10035"/>
<dbReference type="Proteomes" id="UP000095401">
    <property type="component" value="Chromosome"/>
</dbReference>
<protein>
    <submittedName>
        <fullName evidence="1">Uncharacterized protein</fullName>
    </submittedName>
</protein>
<dbReference type="AlphaFoldDB" id="A0A1D8IP78"/>
<sequence length="77" mass="9049">MRYASSNMKYEMYHMPDLELIKGHRDQAVKRLGECLLESLRRASQKDRADAEREMLNIDRRLSKKATLVSVQRGEQP</sequence>
<dbReference type="EMBL" id="CP017415">
    <property type="protein sequence ID" value="AOU98253.1"/>
    <property type="molecule type" value="Genomic_DNA"/>
</dbReference>
<name>A0A1D8IP78_9GAMM</name>
<reference evidence="2" key="1">
    <citation type="submission" date="2016-09" db="EMBL/GenBank/DDBJ databases">
        <title>Acidihalobacter prosperus F5.</title>
        <authorList>
            <person name="Khaleque H.N."/>
            <person name="Ramsay J.P."/>
            <person name="Kaksonen A.H."/>
            <person name="Boxall N.J."/>
            <person name="Watkin E.L.J."/>
        </authorList>
    </citation>
    <scope>NUCLEOTIDE SEQUENCE [LARGE SCALE GENOMIC DNA]</scope>
    <source>
        <strain evidence="2">F5</strain>
    </source>
</reference>